<dbReference type="PANTHER" id="PTHR46832:SF1">
    <property type="entry name" value="5'-METHYLTHIOADENOSINE_S-ADENOSYLHOMOCYSTEINE NUCLEOSIDASE"/>
    <property type="match status" value="1"/>
</dbReference>
<dbReference type="RefSeq" id="WP_126760399.1">
    <property type="nucleotide sequence ID" value="NZ_PIPZ01000005.1"/>
</dbReference>
<sequence>MNIDIQDYYDALKNNYLLIVTSNSKEKKAVNEIMTNRKNLSVHMSTGGCSIGLLDGMFAIHLTGSSGISAEGSASRLVVEFVSRNNMPSPGLVYLVGFCWGNPTLTNIGDIIISDTIYSLNSRISKGKESIYKATQYRSSLDLSHVSKEINREIADSQLGELASLETLLSSTSEREQLLQQYPYLIGGEMEAFGFVPSLKRTPWLIIKSVSDFGCDDFERSNQPEAAVSASLALRTLNELLISNALINFSISKPDELLLIDRLFGNEIRVLKKTIKSDDLNDLLNDEVGIIIERKLEYYLNEVGYDRSFLRYFCDLILEVLQNSLKHSGASFASVKFYPDKIIINDDGDEYSLDNLEGDNGGALSWRRIKSCAIDTNLVNYSFKKKSHYFEMTAANKELIDAVKNCTASIIPSTIGSAYSRQATLSYNEGCKVIYVQDSDIRMTSRRIALIHEVKRLLDEGKKVYVKVSDKAYAEEYKLALKEYSDNLRILT</sequence>
<evidence type="ECO:0008006" key="3">
    <source>
        <dbReference type="Google" id="ProtNLM"/>
    </source>
</evidence>
<organism evidence="1 2">
    <name type="scientific">Pseudidiomarina marina</name>
    <dbReference type="NCBI Taxonomy" id="502366"/>
    <lineage>
        <taxon>Bacteria</taxon>
        <taxon>Pseudomonadati</taxon>
        <taxon>Pseudomonadota</taxon>
        <taxon>Gammaproteobacteria</taxon>
        <taxon>Alteromonadales</taxon>
        <taxon>Idiomarinaceae</taxon>
        <taxon>Pseudidiomarina</taxon>
    </lineage>
</organism>
<dbReference type="Gene3D" id="3.40.50.1580">
    <property type="entry name" value="Nucleoside phosphorylase domain"/>
    <property type="match status" value="1"/>
</dbReference>
<dbReference type="GO" id="GO:0005829">
    <property type="term" value="C:cytosol"/>
    <property type="evidence" value="ECO:0007669"/>
    <property type="project" value="TreeGrafter"/>
</dbReference>
<name>A0A432YCD9_9GAMM</name>
<dbReference type="AlphaFoldDB" id="A0A432YCD9"/>
<gene>
    <name evidence="1" type="ORF">CWI76_10975</name>
</gene>
<dbReference type="GO" id="GO:0019284">
    <property type="term" value="P:L-methionine salvage from S-adenosylmethionine"/>
    <property type="evidence" value="ECO:0007669"/>
    <property type="project" value="TreeGrafter"/>
</dbReference>
<evidence type="ECO:0000313" key="2">
    <source>
        <dbReference type="Proteomes" id="UP000288127"/>
    </source>
</evidence>
<protein>
    <recommendedName>
        <fullName evidence="3">Nucleoside phosphorylase domain-containing protein</fullName>
    </recommendedName>
</protein>
<evidence type="ECO:0000313" key="1">
    <source>
        <dbReference type="EMBL" id="RUO58639.1"/>
    </source>
</evidence>
<dbReference type="GO" id="GO:0009116">
    <property type="term" value="P:nucleoside metabolic process"/>
    <property type="evidence" value="ECO:0007669"/>
    <property type="project" value="InterPro"/>
</dbReference>
<dbReference type="SUPFAM" id="SSF53167">
    <property type="entry name" value="Purine and uridine phosphorylases"/>
    <property type="match status" value="1"/>
</dbReference>
<keyword evidence="2" id="KW-1185">Reference proteome</keyword>
<dbReference type="GO" id="GO:0008930">
    <property type="term" value="F:methylthioadenosine nucleosidase activity"/>
    <property type="evidence" value="ECO:0007669"/>
    <property type="project" value="TreeGrafter"/>
</dbReference>
<dbReference type="EMBL" id="PIPZ01000005">
    <property type="protein sequence ID" value="RUO58639.1"/>
    <property type="molecule type" value="Genomic_DNA"/>
</dbReference>
<dbReference type="GO" id="GO:0008782">
    <property type="term" value="F:adenosylhomocysteine nucleosidase activity"/>
    <property type="evidence" value="ECO:0007669"/>
    <property type="project" value="TreeGrafter"/>
</dbReference>
<comment type="caution">
    <text evidence="1">The sequence shown here is derived from an EMBL/GenBank/DDBJ whole genome shotgun (WGS) entry which is preliminary data.</text>
</comment>
<dbReference type="PANTHER" id="PTHR46832">
    <property type="entry name" value="5'-METHYLTHIOADENOSINE/S-ADENOSYLHOMOCYSTEINE NUCLEOSIDASE"/>
    <property type="match status" value="1"/>
</dbReference>
<dbReference type="Proteomes" id="UP000288127">
    <property type="component" value="Unassembled WGS sequence"/>
</dbReference>
<accession>A0A432YCD9</accession>
<proteinExistence type="predicted"/>
<dbReference type="InterPro" id="IPR035994">
    <property type="entry name" value="Nucleoside_phosphorylase_sf"/>
</dbReference>
<dbReference type="OrthoDB" id="8456624at2"/>
<reference evidence="2" key="1">
    <citation type="journal article" date="2018" name="Front. Microbiol.">
        <title>Genome-Based Analysis Reveals the Taxonomy and Diversity of the Family Idiomarinaceae.</title>
        <authorList>
            <person name="Liu Y."/>
            <person name="Lai Q."/>
            <person name="Shao Z."/>
        </authorList>
    </citation>
    <scope>NUCLEOTIDE SEQUENCE [LARGE SCALE GENOMIC DNA]</scope>
    <source>
        <strain evidence="2">PIM1</strain>
    </source>
</reference>